<comment type="caution">
    <text evidence="2">The sequence shown here is derived from an EMBL/GenBank/DDBJ whole genome shotgun (WGS) entry which is preliminary data.</text>
</comment>
<accession>A0A3R8Q7B7</accession>
<dbReference type="OrthoDB" id="6199137at2"/>
<protein>
    <submittedName>
        <fullName evidence="2">DUF2474 family protein</fullName>
    </submittedName>
</protein>
<sequence>MMPRAKQLGWFFGIWMLSVGALAIIGGVIRWVLL</sequence>
<proteinExistence type="predicted"/>
<gene>
    <name evidence="2" type="ORF">D7D48_09750</name>
</gene>
<reference evidence="2 3" key="1">
    <citation type="submission" date="2018-12" db="EMBL/GenBank/DDBJ databases">
        <authorList>
            <person name="Kim S.-J."/>
            <person name="Jung G.-Y."/>
        </authorList>
    </citation>
    <scope>NUCLEOTIDE SEQUENCE [LARGE SCALE GENOMIC DNA]</scope>
    <source>
        <strain evidence="2 3">03SU3-P</strain>
    </source>
</reference>
<keyword evidence="1" id="KW-0472">Membrane</keyword>
<dbReference type="Proteomes" id="UP000268553">
    <property type="component" value="Unassembled WGS sequence"/>
</dbReference>
<evidence type="ECO:0000313" key="3">
    <source>
        <dbReference type="Proteomes" id="UP000268553"/>
    </source>
</evidence>
<dbReference type="AlphaFoldDB" id="A0A3R8Q7B7"/>
<keyword evidence="3" id="KW-1185">Reference proteome</keyword>
<name>A0A3R8Q7B7_9SPHN</name>
<evidence type="ECO:0000313" key="2">
    <source>
        <dbReference type="EMBL" id="RRQ51241.1"/>
    </source>
</evidence>
<organism evidence="2 3">
    <name type="scientific">Sphingorhabdus wooponensis</name>
    <dbReference type="NCBI Taxonomy" id="940136"/>
    <lineage>
        <taxon>Bacteria</taxon>
        <taxon>Pseudomonadati</taxon>
        <taxon>Pseudomonadota</taxon>
        <taxon>Alphaproteobacteria</taxon>
        <taxon>Sphingomonadales</taxon>
        <taxon>Sphingomonadaceae</taxon>
        <taxon>Sphingorhabdus</taxon>
    </lineage>
</organism>
<keyword evidence="1" id="KW-0812">Transmembrane</keyword>
<evidence type="ECO:0000256" key="1">
    <source>
        <dbReference type="SAM" id="Phobius"/>
    </source>
</evidence>
<keyword evidence="1" id="KW-1133">Transmembrane helix</keyword>
<dbReference type="EMBL" id="RWJI01000002">
    <property type="protein sequence ID" value="RRQ51241.1"/>
    <property type="molecule type" value="Genomic_DNA"/>
</dbReference>
<feature type="transmembrane region" description="Helical" evidence="1">
    <location>
        <begin position="12"/>
        <end position="33"/>
    </location>
</feature>